<organism evidence="1 2">
    <name type="scientific">Heterorhabditis bacteriophora</name>
    <name type="common">Entomopathogenic nematode worm</name>
    <dbReference type="NCBI Taxonomy" id="37862"/>
    <lineage>
        <taxon>Eukaryota</taxon>
        <taxon>Metazoa</taxon>
        <taxon>Ecdysozoa</taxon>
        <taxon>Nematoda</taxon>
        <taxon>Chromadorea</taxon>
        <taxon>Rhabditida</taxon>
        <taxon>Rhabditina</taxon>
        <taxon>Rhabditomorpha</taxon>
        <taxon>Strongyloidea</taxon>
        <taxon>Heterorhabditidae</taxon>
        <taxon>Heterorhabditis</taxon>
    </lineage>
</organism>
<reference evidence="2" key="1">
    <citation type="submission" date="2016-11" db="UniProtKB">
        <authorList>
            <consortium name="WormBaseParasite"/>
        </authorList>
    </citation>
    <scope>IDENTIFICATION</scope>
</reference>
<dbReference type="WBParaSite" id="Hba_09477">
    <property type="protein sequence ID" value="Hba_09477"/>
    <property type="gene ID" value="Hba_09477"/>
</dbReference>
<dbReference type="Proteomes" id="UP000095283">
    <property type="component" value="Unplaced"/>
</dbReference>
<accession>A0A1I7WWB0</accession>
<dbReference type="AlphaFoldDB" id="A0A1I7WWB0"/>
<evidence type="ECO:0000313" key="1">
    <source>
        <dbReference type="Proteomes" id="UP000095283"/>
    </source>
</evidence>
<keyword evidence="1" id="KW-1185">Reference proteome</keyword>
<sequence>MLVNFNMKCERQDTGRDTITASSRALFLANEFRNEVFSSVRVNGHKLATMYPSIQCCLSLIFAAERYANRQLRSDVERILANTFQLQINLLRSYFPLMERVVSDGPVLPQPSPVAPPSSCEQRTLSPALISCPPSIPATPHNDSGFCSGVSSPESALKKELECSPPKMSRLTV</sequence>
<protein>
    <submittedName>
        <fullName evidence="2">NR LBD domain-containing protein</fullName>
    </submittedName>
</protein>
<name>A0A1I7WWB0_HETBA</name>
<evidence type="ECO:0000313" key="2">
    <source>
        <dbReference type="WBParaSite" id="Hba_09477"/>
    </source>
</evidence>
<proteinExistence type="predicted"/>